<dbReference type="OrthoDB" id="6658954at2"/>
<protein>
    <recommendedName>
        <fullName evidence="4">CTP synthetase</fullName>
    </recommendedName>
</protein>
<evidence type="ECO:0000256" key="1">
    <source>
        <dbReference type="SAM" id="Phobius"/>
    </source>
</evidence>
<evidence type="ECO:0008006" key="4">
    <source>
        <dbReference type="Google" id="ProtNLM"/>
    </source>
</evidence>
<feature type="transmembrane region" description="Helical" evidence="1">
    <location>
        <begin position="33"/>
        <end position="54"/>
    </location>
</feature>
<keyword evidence="1" id="KW-1133">Transmembrane helix</keyword>
<dbReference type="Proteomes" id="UP000442109">
    <property type="component" value="Unassembled WGS sequence"/>
</dbReference>
<sequence>MNWQLLSMIWGMAATVIIGVFMVAALVTGFDDIPHIISTAVVGALVAIPIALIVTKKINRIES</sequence>
<evidence type="ECO:0000313" key="3">
    <source>
        <dbReference type="Proteomes" id="UP000442109"/>
    </source>
</evidence>
<dbReference type="RefSeq" id="WP_011960831.1">
    <property type="nucleotide sequence ID" value="NZ_WFKQ01000003.1"/>
</dbReference>
<proteinExistence type="predicted"/>
<keyword evidence="3" id="KW-1185">Reference proteome</keyword>
<dbReference type="EMBL" id="WFKQ01000003">
    <property type="protein sequence ID" value="MUG32144.1"/>
    <property type="molecule type" value="Genomic_DNA"/>
</dbReference>
<keyword evidence="1" id="KW-0472">Membrane</keyword>
<dbReference type="AlphaFoldDB" id="A0A844M049"/>
<reference evidence="2 3" key="1">
    <citation type="journal article" date="2019" name="PLoS ONE">
        <title>Pup mortality in New Zealand sea lions (Phocarctos hookeri) at Enderby Island, Auckland Islands, 2013-18.</title>
        <authorList>
            <person name="Michael S.A."/>
            <person name="Hayman D.T.S."/>
            <person name="Gray R."/>
            <person name="Zhang J."/>
            <person name="Rogers L."/>
            <person name="Roe W.D."/>
        </authorList>
    </citation>
    <scope>NUCLEOTIDE SEQUENCE [LARGE SCALE GENOMIC DNA]</scope>
    <source>
        <strain evidence="2 3">SM868</strain>
    </source>
</reference>
<feature type="transmembrane region" description="Helical" evidence="1">
    <location>
        <begin position="7"/>
        <end position="27"/>
    </location>
</feature>
<comment type="caution">
    <text evidence="2">The sequence shown here is derived from an EMBL/GenBank/DDBJ whole genome shotgun (WGS) entry which is preliminary data.</text>
</comment>
<evidence type="ECO:0000313" key="2">
    <source>
        <dbReference type="EMBL" id="MUG32144.1"/>
    </source>
</evidence>
<gene>
    <name evidence="2" type="ORF">GB996_04970</name>
</gene>
<accession>A0A844M049</accession>
<organism evidence="2 3">
    <name type="scientific">Psychrobacter sanguinis</name>
    <dbReference type="NCBI Taxonomy" id="861445"/>
    <lineage>
        <taxon>Bacteria</taxon>
        <taxon>Pseudomonadati</taxon>
        <taxon>Pseudomonadota</taxon>
        <taxon>Gammaproteobacteria</taxon>
        <taxon>Moraxellales</taxon>
        <taxon>Moraxellaceae</taxon>
        <taxon>Psychrobacter</taxon>
    </lineage>
</organism>
<name>A0A844M049_9GAMM</name>
<keyword evidence="1" id="KW-0812">Transmembrane</keyword>